<comment type="caution">
    <text evidence="3">The sequence shown here is derived from an EMBL/GenBank/DDBJ whole genome shotgun (WGS) entry which is preliminary data.</text>
</comment>
<dbReference type="PANTHER" id="PTHR48050">
    <property type="entry name" value="STEROL 3-BETA-GLUCOSYLTRANSFERASE"/>
    <property type="match status" value="1"/>
</dbReference>
<protein>
    <recommendedName>
        <fullName evidence="2">Erythromycin biosynthesis protein CIII-like C-terminal domain-containing protein</fullName>
    </recommendedName>
</protein>
<evidence type="ECO:0000259" key="2">
    <source>
        <dbReference type="Pfam" id="PF06722"/>
    </source>
</evidence>
<dbReference type="Proteomes" id="UP001140560">
    <property type="component" value="Unassembled WGS sequence"/>
</dbReference>
<reference evidence="3" key="1">
    <citation type="submission" date="2022-10" db="EMBL/GenBank/DDBJ databases">
        <title>Tapping the CABI collections for fungal endophytes: first genome assemblies for Collariella, Neodidymelliopsis, Ascochyta clinopodiicola, Didymella pomorum, Didymosphaeria variabile, Neocosmospora piperis and Neocucurbitaria cava.</title>
        <authorList>
            <person name="Hill R."/>
        </authorList>
    </citation>
    <scope>NUCLEOTIDE SEQUENCE</scope>
    <source>
        <strain evidence="3">IMI 356814</strain>
    </source>
</reference>
<feature type="domain" description="Erythromycin biosynthesis protein CIII-like C-terminal" evidence="2">
    <location>
        <begin position="33"/>
        <end position="123"/>
    </location>
</feature>
<feature type="region of interest" description="Disordered" evidence="1">
    <location>
        <begin position="861"/>
        <end position="890"/>
    </location>
</feature>
<feature type="compositionally biased region" description="Basic and acidic residues" evidence="1">
    <location>
        <begin position="680"/>
        <end position="714"/>
    </location>
</feature>
<feature type="compositionally biased region" description="Polar residues" evidence="1">
    <location>
        <begin position="595"/>
        <end position="605"/>
    </location>
</feature>
<keyword evidence="4" id="KW-1185">Reference proteome</keyword>
<name>A0A9W8Y3M5_9PLEO</name>
<feature type="compositionally biased region" description="Basic and acidic residues" evidence="1">
    <location>
        <begin position="508"/>
        <end position="528"/>
    </location>
</feature>
<sequence length="890" mass="97054">MTSMIFDAVKMTGKRALVSKGWGGLGADDLGKPEGVFMLGNCPHDWLFKRVSAVVHHGGAGTTAAGIAAGRPTVVIPFFGDQPFWGAMVARAGAGPDPIPYKDLTAEKLAGAINEALKPESLDKAHELSNKIKEEDGCQKGAQSFHQMLNYDEMRCAVIPNHPAVWRIKRTQTKLSAKAATVLAQQGEVNFSELKLFRAREYVPDEGPWDPISGAAGSLMGTATSLMMGVADMPIQTLKLLQIHPDSRSRKGKEKATGSETPSTGEQSRTGRPETARTTTRASGPATERFSHRRRASSISAAESKANNKTQPGIAESVESAVDTGKGLARIVGAGFRSPMDFSLNIAKGFHNVPKLYGAEVRPVDKVTDLQSGLRTAAKEFGFGLYDGITGIVTDPYKGAKKEGGIGFVKGVGRGLFSVPFRVMGGAWSVPGYAMKGLYQEMIKSKGKSVQNYIIAARIAQGYEEASAITAHEKEDIVSRWKYVKVGIKKKRNPGAEQMDSLHSLVEEKKKRRQERWQRVNSHLKDPETGSPIQPSMSLHGSSSDLHLEHSESHESRATEPEIRSTVPSWRQQESDRAKALRRQQHAATFPLSRPPTTTSEQSVSLEAHLIAEEEAEQRELERAIAASVAEASRGNPEEDKLVASAIRASIAELERAPLGVAAEDEEELLKRAMQASMDEAGKSNVTEEEHKALEETLRKSLLETSRRRVHGSDSEWNDDSDTEDDEEFQRIIAESKELAHLHAKHPEEYKTHSGAQESGVLEAMSQAMGSNSNSNSHSQSHHGHDADDDAELKKALEESQTIASHPTQAQTHGVDQDDDAELKKVLEESERAEKERMETLAKQKTEEDIVMEYVRKQSLLEEEHRQRVLQGRDTAGEGSGGAGSGSAAN</sequence>
<evidence type="ECO:0000313" key="4">
    <source>
        <dbReference type="Proteomes" id="UP001140560"/>
    </source>
</evidence>
<dbReference type="InterPro" id="IPR050426">
    <property type="entry name" value="Glycosyltransferase_28"/>
</dbReference>
<dbReference type="SUPFAM" id="SSF53756">
    <property type="entry name" value="UDP-Glycosyltransferase/glycogen phosphorylase"/>
    <property type="match status" value="1"/>
</dbReference>
<dbReference type="InterPro" id="IPR003903">
    <property type="entry name" value="UIM_dom"/>
</dbReference>
<feature type="compositionally biased region" description="Polar residues" evidence="1">
    <location>
        <begin position="800"/>
        <end position="814"/>
    </location>
</feature>
<feature type="compositionally biased region" description="Gly residues" evidence="1">
    <location>
        <begin position="878"/>
        <end position="890"/>
    </location>
</feature>
<dbReference type="AlphaFoldDB" id="A0A9W8Y3M5"/>
<organism evidence="3 4">
    <name type="scientific">Neocucurbitaria cava</name>
    <dbReference type="NCBI Taxonomy" id="798079"/>
    <lineage>
        <taxon>Eukaryota</taxon>
        <taxon>Fungi</taxon>
        <taxon>Dikarya</taxon>
        <taxon>Ascomycota</taxon>
        <taxon>Pezizomycotina</taxon>
        <taxon>Dothideomycetes</taxon>
        <taxon>Pleosporomycetidae</taxon>
        <taxon>Pleosporales</taxon>
        <taxon>Pleosporineae</taxon>
        <taxon>Cucurbitariaceae</taxon>
        <taxon>Neocucurbitaria</taxon>
    </lineage>
</organism>
<dbReference type="Gene3D" id="3.40.50.2000">
    <property type="entry name" value="Glycogen Phosphorylase B"/>
    <property type="match status" value="1"/>
</dbReference>
<gene>
    <name evidence="3" type="ORF">N0V83_007880</name>
</gene>
<dbReference type="OrthoDB" id="5835829at2759"/>
<feature type="compositionally biased region" description="Basic and acidic residues" evidence="1">
    <location>
        <begin position="734"/>
        <end position="752"/>
    </location>
</feature>
<feature type="compositionally biased region" description="Polar residues" evidence="1">
    <location>
        <begin position="258"/>
        <end position="268"/>
    </location>
</feature>
<dbReference type="PROSITE" id="PS50330">
    <property type="entry name" value="UIM"/>
    <property type="match status" value="2"/>
</dbReference>
<feature type="region of interest" description="Disordered" evidence="1">
    <location>
        <begin position="508"/>
        <end position="605"/>
    </location>
</feature>
<dbReference type="InterPro" id="IPR010610">
    <property type="entry name" value="EryCIII-like_C"/>
</dbReference>
<proteinExistence type="predicted"/>
<evidence type="ECO:0000313" key="3">
    <source>
        <dbReference type="EMBL" id="KAJ4366244.1"/>
    </source>
</evidence>
<dbReference type="PANTHER" id="PTHR48050:SF13">
    <property type="entry name" value="STEROL 3-BETA-GLUCOSYLTRANSFERASE UGT80A2"/>
    <property type="match status" value="1"/>
</dbReference>
<accession>A0A9W8Y3M5</accession>
<feature type="compositionally biased region" description="Basic and acidic residues" evidence="1">
    <location>
        <begin position="546"/>
        <end position="563"/>
    </location>
</feature>
<feature type="compositionally biased region" description="Basic and acidic residues" evidence="1">
    <location>
        <begin position="245"/>
        <end position="257"/>
    </location>
</feature>
<dbReference type="EMBL" id="JAPEUY010000014">
    <property type="protein sequence ID" value="KAJ4366244.1"/>
    <property type="molecule type" value="Genomic_DNA"/>
</dbReference>
<feature type="compositionally biased region" description="Low complexity" evidence="1">
    <location>
        <begin position="536"/>
        <end position="545"/>
    </location>
</feature>
<dbReference type="GO" id="GO:0016906">
    <property type="term" value="F:sterol 3-beta-glucosyltransferase activity"/>
    <property type="evidence" value="ECO:0007669"/>
    <property type="project" value="UniProtKB-ARBA"/>
</dbReference>
<feature type="region of interest" description="Disordered" evidence="1">
    <location>
        <begin position="680"/>
        <end position="820"/>
    </location>
</feature>
<dbReference type="SMART" id="SM00726">
    <property type="entry name" value="UIM"/>
    <property type="match status" value="6"/>
</dbReference>
<evidence type="ECO:0000256" key="1">
    <source>
        <dbReference type="SAM" id="MobiDB-lite"/>
    </source>
</evidence>
<feature type="compositionally biased region" description="Acidic residues" evidence="1">
    <location>
        <begin position="716"/>
        <end position="728"/>
    </location>
</feature>
<dbReference type="FunFam" id="3.40.50.2000:FF:000009">
    <property type="entry name" value="Sterol 3-beta-glucosyltransferase UGT80A2"/>
    <property type="match status" value="1"/>
</dbReference>
<dbReference type="Pfam" id="PF06722">
    <property type="entry name" value="EryCIII-like_C"/>
    <property type="match status" value="1"/>
</dbReference>
<feature type="region of interest" description="Disordered" evidence="1">
    <location>
        <begin position="243"/>
        <end position="318"/>
    </location>
</feature>